<evidence type="ECO:0000256" key="1">
    <source>
        <dbReference type="SAM" id="MobiDB-lite"/>
    </source>
</evidence>
<evidence type="ECO:0000313" key="2">
    <source>
        <dbReference type="EMBL" id="OAE23878.1"/>
    </source>
</evidence>
<feature type="region of interest" description="Disordered" evidence="1">
    <location>
        <begin position="1"/>
        <end position="25"/>
    </location>
</feature>
<feature type="compositionally biased region" description="Basic and acidic residues" evidence="1">
    <location>
        <begin position="1"/>
        <end position="24"/>
    </location>
</feature>
<protein>
    <submittedName>
        <fullName evidence="2">Uncharacterized protein</fullName>
    </submittedName>
</protein>
<organism evidence="2 3">
    <name type="scientific">Marchantia polymorpha subsp. ruderalis</name>
    <dbReference type="NCBI Taxonomy" id="1480154"/>
    <lineage>
        <taxon>Eukaryota</taxon>
        <taxon>Viridiplantae</taxon>
        <taxon>Streptophyta</taxon>
        <taxon>Embryophyta</taxon>
        <taxon>Marchantiophyta</taxon>
        <taxon>Marchantiopsida</taxon>
        <taxon>Marchantiidae</taxon>
        <taxon>Marchantiales</taxon>
        <taxon>Marchantiaceae</taxon>
        <taxon>Marchantia</taxon>
    </lineage>
</organism>
<sequence length="119" mass="13117">MAMDERSLGCSLNRERSGREGEKKLSHHLMIRQSVHRADGSSDNNGNCCKRLMEEKCGVEMVRSAADEALSDGGPPQLRITAMAGAAPDFAGMMATRKRLLEFADMFTIITDIMEDLQP</sequence>
<evidence type="ECO:0000313" key="3">
    <source>
        <dbReference type="Proteomes" id="UP000077202"/>
    </source>
</evidence>
<dbReference type="AlphaFoldDB" id="A0A176VSS3"/>
<dbReference type="EMBL" id="LVLJ01002747">
    <property type="protein sequence ID" value="OAE23878.1"/>
    <property type="molecule type" value="Genomic_DNA"/>
</dbReference>
<comment type="caution">
    <text evidence="2">The sequence shown here is derived from an EMBL/GenBank/DDBJ whole genome shotgun (WGS) entry which is preliminary data.</text>
</comment>
<keyword evidence="3" id="KW-1185">Reference proteome</keyword>
<gene>
    <name evidence="2" type="ORF">AXG93_1633s1010</name>
</gene>
<reference evidence="2" key="1">
    <citation type="submission" date="2016-03" db="EMBL/GenBank/DDBJ databases">
        <title>Mechanisms controlling the formation of the plant cell surface in tip-growing cells are functionally conserved among land plants.</title>
        <authorList>
            <person name="Honkanen S."/>
            <person name="Jones V.A."/>
            <person name="Morieri G."/>
            <person name="Champion C."/>
            <person name="Hetherington A.J."/>
            <person name="Kelly S."/>
            <person name="Saint-Marcoux D."/>
            <person name="Proust H."/>
            <person name="Prescott H."/>
            <person name="Dolan L."/>
        </authorList>
    </citation>
    <scope>NUCLEOTIDE SEQUENCE [LARGE SCALE GENOMIC DNA]</scope>
    <source>
        <tissue evidence="2">Whole gametophyte</tissue>
    </source>
</reference>
<accession>A0A176VSS3</accession>
<name>A0A176VSS3_MARPO</name>
<dbReference type="Proteomes" id="UP000077202">
    <property type="component" value="Unassembled WGS sequence"/>
</dbReference>
<proteinExistence type="predicted"/>